<evidence type="ECO:0000256" key="2">
    <source>
        <dbReference type="SAM" id="SignalP"/>
    </source>
</evidence>
<organism evidence="3 4">
    <name type="scientific">Puccinia graminis f. sp. tritici</name>
    <dbReference type="NCBI Taxonomy" id="56615"/>
    <lineage>
        <taxon>Eukaryota</taxon>
        <taxon>Fungi</taxon>
        <taxon>Dikarya</taxon>
        <taxon>Basidiomycota</taxon>
        <taxon>Pucciniomycotina</taxon>
        <taxon>Pucciniomycetes</taxon>
        <taxon>Pucciniales</taxon>
        <taxon>Pucciniaceae</taxon>
        <taxon>Puccinia</taxon>
    </lineage>
</organism>
<keyword evidence="4" id="KW-1185">Reference proteome</keyword>
<accession>A0A5B0NR24</accession>
<dbReference type="AlphaFoldDB" id="A0A5B0NR24"/>
<proteinExistence type="predicted"/>
<reference evidence="3 4" key="1">
    <citation type="submission" date="2019-05" db="EMBL/GenBank/DDBJ databases">
        <title>Emergence of the Ug99 lineage of the wheat stem rust pathogen through somatic hybridization.</title>
        <authorList>
            <person name="Li F."/>
            <person name="Upadhyaya N.M."/>
            <person name="Sperschneider J."/>
            <person name="Matny O."/>
            <person name="Nguyen-Phuc H."/>
            <person name="Mago R."/>
            <person name="Raley C."/>
            <person name="Miller M.E."/>
            <person name="Silverstein K.A.T."/>
            <person name="Henningsen E."/>
            <person name="Hirsch C.D."/>
            <person name="Visser B."/>
            <person name="Pretorius Z.A."/>
            <person name="Steffenson B.J."/>
            <person name="Schwessinger B."/>
            <person name="Dodds P.N."/>
            <person name="Figueroa M."/>
        </authorList>
    </citation>
    <scope>NUCLEOTIDE SEQUENCE [LARGE SCALE GENOMIC DNA]</scope>
    <source>
        <strain evidence="3">21-0</strain>
    </source>
</reference>
<sequence>MKMMTHFWSLLVPLPFTGIATPVIRKMPEGSTEMSKTSYMPLCSTQEHSRDLKDAGSEYPSH</sequence>
<keyword evidence="2" id="KW-0732">Signal</keyword>
<dbReference type="EMBL" id="VSWC01000092">
    <property type="protein sequence ID" value="KAA1091675.1"/>
    <property type="molecule type" value="Genomic_DNA"/>
</dbReference>
<comment type="caution">
    <text evidence="3">The sequence shown here is derived from an EMBL/GenBank/DDBJ whole genome shotgun (WGS) entry which is preliminary data.</text>
</comment>
<evidence type="ECO:0000256" key="1">
    <source>
        <dbReference type="SAM" id="MobiDB-lite"/>
    </source>
</evidence>
<name>A0A5B0NR24_PUCGR</name>
<protein>
    <submittedName>
        <fullName evidence="3">Uncharacterized protein</fullName>
    </submittedName>
</protein>
<feature type="signal peptide" evidence="2">
    <location>
        <begin position="1"/>
        <end position="20"/>
    </location>
</feature>
<evidence type="ECO:0000313" key="4">
    <source>
        <dbReference type="Proteomes" id="UP000324748"/>
    </source>
</evidence>
<dbReference type="Proteomes" id="UP000324748">
    <property type="component" value="Unassembled WGS sequence"/>
</dbReference>
<feature type="region of interest" description="Disordered" evidence="1">
    <location>
        <begin position="43"/>
        <end position="62"/>
    </location>
</feature>
<feature type="chain" id="PRO_5022710009" evidence="2">
    <location>
        <begin position="21"/>
        <end position="62"/>
    </location>
</feature>
<evidence type="ECO:0000313" key="3">
    <source>
        <dbReference type="EMBL" id="KAA1091675.1"/>
    </source>
</evidence>
<feature type="compositionally biased region" description="Basic and acidic residues" evidence="1">
    <location>
        <begin position="47"/>
        <end position="62"/>
    </location>
</feature>
<gene>
    <name evidence="3" type="ORF">PGT21_036712</name>
</gene>